<evidence type="ECO:0000256" key="3">
    <source>
        <dbReference type="ARBA" id="ARBA00022723"/>
    </source>
</evidence>
<dbReference type="PANTHER" id="PTHR33751">
    <property type="entry name" value="CBB3-TYPE CYTOCHROME C OXIDASE SUBUNIT FIXP"/>
    <property type="match status" value="1"/>
</dbReference>
<dbReference type="InterPro" id="IPR009056">
    <property type="entry name" value="Cyt_c-like_dom"/>
</dbReference>
<evidence type="ECO:0000256" key="6">
    <source>
        <dbReference type="PROSITE-ProRule" id="PRU00433"/>
    </source>
</evidence>
<dbReference type="InterPro" id="IPR050597">
    <property type="entry name" value="Cytochrome_c_Oxidase_Subunit"/>
</dbReference>
<keyword evidence="2 6" id="KW-0349">Heme</keyword>
<evidence type="ECO:0000256" key="5">
    <source>
        <dbReference type="ARBA" id="ARBA00023004"/>
    </source>
</evidence>
<feature type="chain" id="PRO_5013110259" evidence="7">
    <location>
        <begin position="22"/>
        <end position="113"/>
    </location>
</feature>
<dbReference type="Gene3D" id="1.10.760.10">
    <property type="entry name" value="Cytochrome c-like domain"/>
    <property type="match status" value="1"/>
</dbReference>
<dbReference type="PROSITE" id="PS51007">
    <property type="entry name" value="CYTC"/>
    <property type="match status" value="1"/>
</dbReference>
<evidence type="ECO:0000313" key="10">
    <source>
        <dbReference type="Proteomes" id="UP000199758"/>
    </source>
</evidence>
<dbReference type="PANTHER" id="PTHR33751:SF9">
    <property type="entry name" value="CYTOCHROME C4"/>
    <property type="match status" value="1"/>
</dbReference>
<dbReference type="Pfam" id="PF00034">
    <property type="entry name" value="Cytochrom_C"/>
    <property type="match status" value="1"/>
</dbReference>
<dbReference type="AlphaFoldDB" id="A0A1M5LJ46"/>
<dbReference type="Proteomes" id="UP000199758">
    <property type="component" value="Unassembled WGS sequence"/>
</dbReference>
<protein>
    <submittedName>
        <fullName evidence="9">Cytochrome c553</fullName>
    </submittedName>
</protein>
<evidence type="ECO:0000256" key="2">
    <source>
        <dbReference type="ARBA" id="ARBA00022617"/>
    </source>
</evidence>
<keyword evidence="1" id="KW-0813">Transport</keyword>
<dbReference type="SUPFAM" id="SSF46626">
    <property type="entry name" value="Cytochrome c"/>
    <property type="match status" value="1"/>
</dbReference>
<keyword evidence="5 6" id="KW-0408">Iron</keyword>
<dbReference type="GO" id="GO:0046872">
    <property type="term" value="F:metal ion binding"/>
    <property type="evidence" value="ECO:0007669"/>
    <property type="project" value="UniProtKB-KW"/>
</dbReference>
<keyword evidence="7" id="KW-0732">Signal</keyword>
<proteinExistence type="predicted"/>
<sequence>MKLARRGIMALAALLSLPAAAAGDPAAGRDKSDTCVGCHGIPFYVNAYPNYRVPKLGGQQPAYLVAALKAYRSGERPHPTMRAQASSMTDQDMEDIAAFLTQAPRHPSDKAEK</sequence>
<gene>
    <name evidence="9" type="ORF">SAMN04488068_0931</name>
</gene>
<dbReference type="OrthoDB" id="9796421at2"/>
<evidence type="ECO:0000259" key="8">
    <source>
        <dbReference type="PROSITE" id="PS51007"/>
    </source>
</evidence>
<evidence type="ECO:0000256" key="7">
    <source>
        <dbReference type="SAM" id="SignalP"/>
    </source>
</evidence>
<evidence type="ECO:0000256" key="4">
    <source>
        <dbReference type="ARBA" id="ARBA00022982"/>
    </source>
</evidence>
<name>A0A1M5LJ46_9GAMM</name>
<keyword evidence="3 6" id="KW-0479">Metal-binding</keyword>
<dbReference type="RefSeq" id="WP_072894633.1">
    <property type="nucleotide sequence ID" value="NZ_FQWZ01000002.1"/>
</dbReference>
<organism evidence="9 10">
    <name type="scientific">Hydrocarboniphaga daqingensis</name>
    <dbReference type="NCBI Taxonomy" id="490188"/>
    <lineage>
        <taxon>Bacteria</taxon>
        <taxon>Pseudomonadati</taxon>
        <taxon>Pseudomonadota</taxon>
        <taxon>Gammaproteobacteria</taxon>
        <taxon>Nevskiales</taxon>
        <taxon>Nevskiaceae</taxon>
        <taxon>Hydrocarboniphaga</taxon>
    </lineage>
</organism>
<reference evidence="9 10" key="1">
    <citation type="submission" date="2016-11" db="EMBL/GenBank/DDBJ databases">
        <authorList>
            <person name="Jaros S."/>
            <person name="Januszkiewicz K."/>
            <person name="Wedrychowicz H."/>
        </authorList>
    </citation>
    <scope>NUCLEOTIDE SEQUENCE [LARGE SCALE GENOMIC DNA]</scope>
    <source>
        <strain evidence="9 10">CGMCC 1.7049</strain>
    </source>
</reference>
<keyword evidence="4" id="KW-0249">Electron transport</keyword>
<keyword evidence="10" id="KW-1185">Reference proteome</keyword>
<dbReference type="EMBL" id="FQWZ01000002">
    <property type="protein sequence ID" value="SHG65048.1"/>
    <property type="molecule type" value="Genomic_DNA"/>
</dbReference>
<dbReference type="InterPro" id="IPR036909">
    <property type="entry name" value="Cyt_c-like_dom_sf"/>
</dbReference>
<accession>A0A1M5LJ46</accession>
<dbReference type="GO" id="GO:0020037">
    <property type="term" value="F:heme binding"/>
    <property type="evidence" value="ECO:0007669"/>
    <property type="project" value="InterPro"/>
</dbReference>
<evidence type="ECO:0000256" key="1">
    <source>
        <dbReference type="ARBA" id="ARBA00022448"/>
    </source>
</evidence>
<evidence type="ECO:0000313" key="9">
    <source>
        <dbReference type="EMBL" id="SHG65048.1"/>
    </source>
</evidence>
<feature type="signal peptide" evidence="7">
    <location>
        <begin position="1"/>
        <end position="21"/>
    </location>
</feature>
<dbReference type="STRING" id="490188.SAMN04488068_0931"/>
<feature type="domain" description="Cytochrome c" evidence="8">
    <location>
        <begin position="23"/>
        <end position="104"/>
    </location>
</feature>
<dbReference type="GO" id="GO:0009055">
    <property type="term" value="F:electron transfer activity"/>
    <property type="evidence" value="ECO:0007669"/>
    <property type="project" value="InterPro"/>
</dbReference>